<dbReference type="PANTHER" id="PTHR31573">
    <property type="entry name" value="ALPHA-KETOGLUTARATE-DEPENDENT DIOXYGENASE ALKB HOMOLOG 2"/>
    <property type="match status" value="1"/>
</dbReference>
<evidence type="ECO:0000259" key="3">
    <source>
        <dbReference type="PROSITE" id="PS51471"/>
    </source>
</evidence>
<dbReference type="EMBL" id="JAAOAQ010000554">
    <property type="protein sequence ID" value="KAF5541907.1"/>
    <property type="molecule type" value="Genomic_DNA"/>
</dbReference>
<evidence type="ECO:0000313" key="5">
    <source>
        <dbReference type="Proteomes" id="UP000582016"/>
    </source>
</evidence>
<dbReference type="InterPro" id="IPR027450">
    <property type="entry name" value="AlkB-like"/>
</dbReference>
<dbReference type="GO" id="GO:0051747">
    <property type="term" value="F:cytosine C-5 DNA demethylase activity"/>
    <property type="evidence" value="ECO:0007669"/>
    <property type="project" value="TreeGrafter"/>
</dbReference>
<dbReference type="OrthoDB" id="545910at2759"/>
<dbReference type="InterPro" id="IPR037151">
    <property type="entry name" value="AlkB-like_sf"/>
</dbReference>
<dbReference type="GO" id="GO:0035516">
    <property type="term" value="F:broad specificity oxidative DNA demethylase activity"/>
    <property type="evidence" value="ECO:0007669"/>
    <property type="project" value="TreeGrafter"/>
</dbReference>
<feature type="binding site" evidence="1">
    <location>
        <position position="283"/>
    </location>
    <ligand>
        <name>2-oxoglutarate</name>
        <dbReference type="ChEBI" id="CHEBI:16810"/>
    </ligand>
</feature>
<organism evidence="4 5">
    <name type="scientific">Fusarium phyllophilum</name>
    <dbReference type="NCBI Taxonomy" id="47803"/>
    <lineage>
        <taxon>Eukaryota</taxon>
        <taxon>Fungi</taxon>
        <taxon>Dikarya</taxon>
        <taxon>Ascomycota</taxon>
        <taxon>Pezizomycotina</taxon>
        <taxon>Sordariomycetes</taxon>
        <taxon>Hypocreomycetidae</taxon>
        <taxon>Hypocreales</taxon>
        <taxon>Nectriaceae</taxon>
        <taxon>Fusarium</taxon>
        <taxon>Fusarium fujikuroi species complex</taxon>
    </lineage>
</organism>
<dbReference type="InterPro" id="IPR005123">
    <property type="entry name" value="Oxoglu/Fe-dep_dioxygenase_dom"/>
</dbReference>
<keyword evidence="5" id="KW-1185">Reference proteome</keyword>
<name>A0A8H5IS53_9HYPO</name>
<feature type="binding site" evidence="1">
    <location>
        <position position="289"/>
    </location>
    <ligand>
        <name>2-oxoglutarate</name>
        <dbReference type="ChEBI" id="CHEBI:16810"/>
    </ligand>
</feature>
<dbReference type="GO" id="GO:0008198">
    <property type="term" value="F:ferrous iron binding"/>
    <property type="evidence" value="ECO:0007669"/>
    <property type="project" value="TreeGrafter"/>
</dbReference>
<sequence>MSRKRTLDAFFSPTIKKPKTETGAIISGEVISEEITYSEHPFYPHPIKNLPASLSKELSTLPDQLGREINDQPDLDLLYFEPFISGFVSRRLFEFLRSELPFYRVEYKIKRGGIETQIRTPRWTTVFGLDETSKFDDKGLPVDANTGLRALDKQYARYPPRPIPKCLDELRHRTELATGCKYNFCLVNYYASGSDSISFHSDDEQFLGCEPAIASFSLGARRDFLMKHKRPPPNAPSPPSVNAKPLKLPLGSGDMVLMRGRTQSNWLHSIPKRTGKNQDDGGRINITFRRAMVKGGTDNYYNYNVGAGPVYRWNREAREMLLWKP</sequence>
<dbReference type="GO" id="GO:0006307">
    <property type="term" value="P:DNA alkylation repair"/>
    <property type="evidence" value="ECO:0007669"/>
    <property type="project" value="TreeGrafter"/>
</dbReference>
<accession>A0A8H5IS53</accession>
<proteinExistence type="predicted"/>
<feature type="binding site" evidence="1">
    <location>
        <position position="203"/>
    </location>
    <ligand>
        <name>substrate</name>
    </ligand>
</feature>
<protein>
    <submittedName>
        <fullName evidence="4">DNA repair family</fullName>
    </submittedName>
</protein>
<dbReference type="SUPFAM" id="SSF51197">
    <property type="entry name" value="Clavaminate synthase-like"/>
    <property type="match status" value="1"/>
</dbReference>
<feature type="binding site" evidence="1">
    <location>
        <position position="268"/>
    </location>
    <ligand>
        <name>2-oxoglutarate</name>
        <dbReference type="ChEBI" id="CHEBI:16810"/>
    </ligand>
</feature>
<reference evidence="4 5" key="1">
    <citation type="submission" date="2020-05" db="EMBL/GenBank/DDBJ databases">
        <title>Identification and distribution of gene clusters putatively required for synthesis of sphingolipid metabolism inhibitors in phylogenetically diverse species of the filamentous fungus Fusarium.</title>
        <authorList>
            <person name="Kim H.-S."/>
            <person name="Busman M."/>
            <person name="Brown D.W."/>
            <person name="Divon H."/>
            <person name="Uhlig S."/>
            <person name="Proctor R.H."/>
        </authorList>
    </citation>
    <scope>NUCLEOTIDE SEQUENCE [LARGE SCALE GENOMIC DNA]</scope>
    <source>
        <strain evidence="4 5">NRRL 13617</strain>
    </source>
</reference>
<feature type="binding site" evidence="1">
    <location>
        <position position="190"/>
    </location>
    <ligand>
        <name>2-oxoglutarate</name>
        <dbReference type="ChEBI" id="CHEBI:16810"/>
    </ligand>
</feature>
<feature type="binding site" evidence="1">
    <location>
        <position position="188"/>
    </location>
    <ligand>
        <name>2-oxoglutarate</name>
        <dbReference type="ChEBI" id="CHEBI:16810"/>
    </ligand>
</feature>
<comment type="caution">
    <text evidence="4">The sequence shown here is derived from an EMBL/GenBank/DDBJ whole genome shotgun (WGS) entry which is preliminary data.</text>
</comment>
<evidence type="ECO:0000313" key="4">
    <source>
        <dbReference type="EMBL" id="KAF5541907.1"/>
    </source>
</evidence>
<dbReference type="AlphaFoldDB" id="A0A8H5IS53"/>
<feature type="binding site" evidence="1">
    <location>
        <position position="200"/>
    </location>
    <ligand>
        <name>2-oxoglutarate</name>
        <dbReference type="ChEBI" id="CHEBI:16810"/>
    </ligand>
</feature>
<dbReference type="Proteomes" id="UP000582016">
    <property type="component" value="Unassembled WGS sequence"/>
</dbReference>
<dbReference type="InterPro" id="IPR032852">
    <property type="entry name" value="ALKBH2"/>
</dbReference>
<evidence type="ECO:0000256" key="2">
    <source>
        <dbReference type="SAM" id="MobiDB-lite"/>
    </source>
</evidence>
<dbReference type="Gene3D" id="2.60.120.590">
    <property type="entry name" value="Alpha-ketoglutarate-dependent dioxygenase AlkB-like"/>
    <property type="match status" value="1"/>
</dbReference>
<dbReference type="PANTHER" id="PTHR31573:SF1">
    <property type="entry name" value="DNA OXIDATIVE DEMETHYLASE ALKBH2"/>
    <property type="match status" value="1"/>
</dbReference>
<dbReference type="PROSITE" id="PS51471">
    <property type="entry name" value="FE2OG_OXY"/>
    <property type="match status" value="1"/>
</dbReference>
<feature type="region of interest" description="Disordered" evidence="2">
    <location>
        <begin position="226"/>
        <end position="245"/>
    </location>
</feature>
<feature type="binding site" evidence="1">
    <location>
        <position position="287"/>
    </location>
    <ligand>
        <name>2-oxoglutarate</name>
        <dbReference type="ChEBI" id="CHEBI:16810"/>
    </ligand>
</feature>
<gene>
    <name evidence="4" type="ORF">FPHYL_11711</name>
</gene>
<feature type="domain" description="Fe2OG dioxygenase" evidence="3">
    <location>
        <begin position="181"/>
        <end position="292"/>
    </location>
</feature>
<evidence type="ECO:0000256" key="1">
    <source>
        <dbReference type="PIRSR" id="PIRSR632852-1"/>
    </source>
</evidence>
<dbReference type="Pfam" id="PF13532">
    <property type="entry name" value="2OG-FeII_Oxy_2"/>
    <property type="match status" value="1"/>
</dbReference>